<sequence>MKTKPNVRYLLMSVSLLALFAVVGFYAGASSSYTDVSDLVKSRPGTYLVRGDVVKWTVTPDRQLLVLYLKGKDGSTIEADVPVSYIEKKYGPLSQVIITNGEMVVKGYWDGKVLHVEEILKGCHSAYEQPAVNS</sequence>
<dbReference type="EMBL" id="CP000816">
    <property type="protein sequence ID" value="ABU81278.1"/>
    <property type="molecule type" value="Genomic_DNA"/>
</dbReference>
<proteinExistence type="predicted"/>
<evidence type="ECO:0000313" key="2">
    <source>
        <dbReference type="Proteomes" id="UP000000262"/>
    </source>
</evidence>
<dbReference type="OrthoDB" id="26604at2157"/>
<dbReference type="AlphaFoldDB" id="A8A8M6"/>
<dbReference type="GeneID" id="5562889"/>
<dbReference type="eggNOG" id="arCOG04047">
    <property type="taxonomic scope" value="Archaea"/>
</dbReference>
<keyword evidence="2" id="KW-1185">Reference proteome</keyword>
<dbReference type="KEGG" id="iho:Igni_0094"/>
<gene>
    <name evidence="1" type="ordered locus">Igni_0094</name>
</gene>
<protein>
    <recommendedName>
        <fullName evidence="3">Cytochrome c-type biogenesis protein CcmE-like protein</fullName>
    </recommendedName>
</protein>
<dbReference type="Proteomes" id="UP000000262">
    <property type="component" value="Chromosome"/>
</dbReference>
<dbReference type="STRING" id="453591.Igni_0094"/>
<accession>A8A8M6</accession>
<dbReference type="HOGENOM" id="CLU_1891398_0_0_2"/>
<evidence type="ECO:0008006" key="3">
    <source>
        <dbReference type="Google" id="ProtNLM"/>
    </source>
</evidence>
<dbReference type="RefSeq" id="WP_011998130.1">
    <property type="nucleotide sequence ID" value="NC_009776.1"/>
</dbReference>
<name>A8A8M6_IGNH4</name>
<reference evidence="1 2" key="1">
    <citation type="journal article" date="2008" name="Genome Biol.">
        <title>A genomic analysis of the archaeal system Ignicoccus hospitalis-Nanoarchaeum equitans.</title>
        <authorList>
            <person name="Podar M."/>
            <person name="Anderson I."/>
            <person name="Makarova K.S."/>
            <person name="Elkins J.G."/>
            <person name="Ivanova N."/>
            <person name="Wall M.A."/>
            <person name="Lykidis A."/>
            <person name="Mavromatis K."/>
            <person name="Sun H."/>
            <person name="Hudson M.E."/>
            <person name="Chen W."/>
            <person name="Deciu C."/>
            <person name="Hutchison D."/>
            <person name="Eads J.R."/>
            <person name="Anderson A."/>
            <person name="Fernandes F."/>
            <person name="Szeto E."/>
            <person name="Lapidus A."/>
            <person name="Kyrpides N.C."/>
            <person name="Saier M.H.Jr."/>
            <person name="Richardson P.M."/>
            <person name="Rachel R."/>
            <person name="Huber H."/>
            <person name="Eisen J.A."/>
            <person name="Koonin E.V."/>
            <person name="Keller M."/>
            <person name="Stetter K.O."/>
        </authorList>
    </citation>
    <scope>NUCLEOTIDE SEQUENCE [LARGE SCALE GENOMIC DNA]</scope>
    <source>
        <strain evidence="2">KIN4/I / DSM 18386 / JCM 14125</strain>
    </source>
</reference>
<evidence type="ECO:0000313" key="1">
    <source>
        <dbReference type="EMBL" id="ABU81278.1"/>
    </source>
</evidence>
<organism evidence="1 2">
    <name type="scientific">Ignicoccus hospitalis (strain KIN4/I / DSM 18386 / JCM 14125)</name>
    <dbReference type="NCBI Taxonomy" id="453591"/>
    <lineage>
        <taxon>Archaea</taxon>
        <taxon>Thermoproteota</taxon>
        <taxon>Thermoprotei</taxon>
        <taxon>Desulfurococcales</taxon>
        <taxon>Desulfurococcaceae</taxon>
        <taxon>Ignicoccus</taxon>
    </lineage>
</organism>